<keyword evidence="2 8" id="KW-0813">Transport</keyword>
<dbReference type="InterPro" id="IPR036942">
    <property type="entry name" value="Beta-barrel_TonB_sf"/>
</dbReference>
<evidence type="ECO:0000256" key="8">
    <source>
        <dbReference type="PROSITE-ProRule" id="PRU01360"/>
    </source>
</evidence>
<keyword evidence="13" id="KW-1185">Reference proteome</keyword>
<evidence type="ECO:0000256" key="7">
    <source>
        <dbReference type="ARBA" id="ARBA00023237"/>
    </source>
</evidence>
<dbReference type="Pfam" id="PF07715">
    <property type="entry name" value="Plug"/>
    <property type="match status" value="1"/>
</dbReference>
<dbReference type="InterPro" id="IPR023996">
    <property type="entry name" value="TonB-dep_OMP_SusC/RagA"/>
</dbReference>
<evidence type="ECO:0000256" key="6">
    <source>
        <dbReference type="ARBA" id="ARBA00023136"/>
    </source>
</evidence>
<keyword evidence="5 9" id="KW-0798">TonB box</keyword>
<dbReference type="STRING" id="1465490.SAMN05444277_102102"/>
<sequence>MHFNLTVKRCVWLRGFKFKKGAIKHGLTLFFALILSHTMLFAQQTITGKVMDEKSNPLVGATIRVSGSRTAVPTGQDGSFSITASKGQVLEISYVGKVNERVTVGDNTLINITLKDQAVSDLDEVVVTGYMTQRKADLTGAVAVVTPKELSKSHGQTNVMQSLQGVVPGLHVTTDGNPAGNVGIQVRGLTSLNGSSPLIVIDGMPSYMNLRDINPDNIASMQILKDAYSASIYGTQGGAGVILIQTKKGQAGKAKISYNGSVGFSQWNNKPDMLNTMQYGTALWQAAVNGGQDPNTATQIYNYEWHKDNNGIPVLDKVTPRQYLNADSTMIAANTNWLDAISQTGIQHNHQLTISGGNEKSTSLLSLNFLQNEGTQLYTGFKRFTVRVNTEYKVIGDHFTIGENIEASHLIDNNQNVTHLALVEPPIIPVRSTDGGWGGSAVALGMDDYWNPVRELSLNKDNGNKYNKIYGDVHANVKFLKNFNFRSQLGLIYTDGYHRTIQFTFQEAGGKFNPINSVDQWYWRETTLDLTNTLNYKLNTGKHNLDVLAGMEANKYITEFMDARRQALAFENYDYAYISTATGNMTLGGGGDKYNLLSYFGKFNYSYNSRYLLSGSLRYDGSSKFGSNERFAYFPAVSAGWRISQEDFLSSSKVISDLKLRVSWGKNGSLAGINSLNAQTFFAPDYGFTSYSIGGNETGGNLPSGFYRVQTGNANLRWEATSQTNIGIDFGFLNQKLSGSLDFYRKYTDGMLIRPPYLGTFGEGSYQYINAANMTNKGLELSLAYNGNTGKDFTYQVSGNIAYNTNKVNGLPQTVTYTWGGTSQKEDGIAGHPWGAVYGFIADGIFQNQDEVDNSAAQPGKGVGRLRYKDISGPDGKPDGVIDYNYDRTWISKGSITPKFEYGFSINLAYKSFDLSMFWQGVAGVDVYNGWKSYSDFWNVWIQNGFNHPTRVLDAWTPTNTKSGIPALSLNNVNDELRTSTYFVEPGQYLKLRNIQLGYSLPKSFASRLSMDKFYVYVMAQNLLMFKSSKFTGPDPENPEGSDYANPYVIPRIFKAGIEISF</sequence>
<evidence type="ECO:0000256" key="2">
    <source>
        <dbReference type="ARBA" id="ARBA00022448"/>
    </source>
</evidence>
<dbReference type="AlphaFoldDB" id="A0A1I5TFB9"/>
<evidence type="ECO:0000259" key="11">
    <source>
        <dbReference type="Pfam" id="PF07715"/>
    </source>
</evidence>
<feature type="domain" description="TonB-dependent receptor-like beta-barrel" evidence="10">
    <location>
        <begin position="451"/>
        <end position="817"/>
    </location>
</feature>
<reference evidence="12 13" key="1">
    <citation type="submission" date="2016-10" db="EMBL/GenBank/DDBJ databases">
        <authorList>
            <person name="de Groot N.N."/>
        </authorList>
    </citation>
    <scope>NUCLEOTIDE SEQUENCE [LARGE SCALE GENOMIC DNA]</scope>
    <source>
        <strain evidence="12 13">DSM 28286</strain>
    </source>
</reference>
<proteinExistence type="inferred from homology"/>
<evidence type="ECO:0000256" key="9">
    <source>
        <dbReference type="RuleBase" id="RU003357"/>
    </source>
</evidence>
<comment type="subcellular location">
    <subcellularLocation>
        <location evidence="1 8">Cell outer membrane</location>
        <topology evidence="1 8">Multi-pass membrane protein</topology>
    </subcellularLocation>
</comment>
<dbReference type="Proteomes" id="UP000199031">
    <property type="component" value="Unassembled WGS sequence"/>
</dbReference>
<dbReference type="GO" id="GO:0009279">
    <property type="term" value="C:cell outer membrane"/>
    <property type="evidence" value="ECO:0007669"/>
    <property type="project" value="UniProtKB-SubCell"/>
</dbReference>
<dbReference type="Gene3D" id="2.170.130.10">
    <property type="entry name" value="TonB-dependent receptor, plug domain"/>
    <property type="match status" value="1"/>
</dbReference>
<dbReference type="PROSITE" id="PS52016">
    <property type="entry name" value="TONB_DEPENDENT_REC_3"/>
    <property type="match status" value="1"/>
</dbReference>
<evidence type="ECO:0000313" key="12">
    <source>
        <dbReference type="EMBL" id="SFP81744.1"/>
    </source>
</evidence>
<evidence type="ECO:0000313" key="13">
    <source>
        <dbReference type="Proteomes" id="UP000199031"/>
    </source>
</evidence>
<keyword evidence="6 8" id="KW-0472">Membrane</keyword>
<evidence type="ECO:0000256" key="1">
    <source>
        <dbReference type="ARBA" id="ARBA00004571"/>
    </source>
</evidence>
<dbReference type="InterPro" id="IPR037066">
    <property type="entry name" value="Plug_dom_sf"/>
</dbReference>
<keyword evidence="4 8" id="KW-0812">Transmembrane</keyword>
<dbReference type="InterPro" id="IPR008969">
    <property type="entry name" value="CarboxyPept-like_regulatory"/>
</dbReference>
<name>A0A1I5TFB9_9BACT</name>
<protein>
    <submittedName>
        <fullName evidence="12">TonB-linked outer membrane protein, SusC/RagA family</fullName>
    </submittedName>
</protein>
<keyword evidence="7 8" id="KW-0998">Cell outer membrane</keyword>
<organism evidence="12 13">
    <name type="scientific">Parafilimonas terrae</name>
    <dbReference type="NCBI Taxonomy" id="1465490"/>
    <lineage>
        <taxon>Bacteria</taxon>
        <taxon>Pseudomonadati</taxon>
        <taxon>Bacteroidota</taxon>
        <taxon>Chitinophagia</taxon>
        <taxon>Chitinophagales</taxon>
        <taxon>Chitinophagaceae</taxon>
        <taxon>Parafilimonas</taxon>
    </lineage>
</organism>
<feature type="domain" description="TonB-dependent receptor plug" evidence="11">
    <location>
        <begin position="135"/>
        <end position="241"/>
    </location>
</feature>
<dbReference type="InterPro" id="IPR000531">
    <property type="entry name" value="Beta-barrel_TonB"/>
</dbReference>
<dbReference type="RefSeq" id="WP_090655575.1">
    <property type="nucleotide sequence ID" value="NZ_FOXQ01000002.1"/>
</dbReference>
<evidence type="ECO:0000256" key="4">
    <source>
        <dbReference type="ARBA" id="ARBA00022692"/>
    </source>
</evidence>
<evidence type="ECO:0000256" key="5">
    <source>
        <dbReference type="ARBA" id="ARBA00023077"/>
    </source>
</evidence>
<dbReference type="InterPro" id="IPR039426">
    <property type="entry name" value="TonB-dep_rcpt-like"/>
</dbReference>
<keyword evidence="3 8" id="KW-1134">Transmembrane beta strand</keyword>
<evidence type="ECO:0000256" key="3">
    <source>
        <dbReference type="ARBA" id="ARBA00022452"/>
    </source>
</evidence>
<comment type="similarity">
    <text evidence="8 9">Belongs to the TonB-dependent receptor family.</text>
</comment>
<dbReference type="NCBIfam" id="TIGR04056">
    <property type="entry name" value="OMP_RagA_SusC"/>
    <property type="match status" value="1"/>
</dbReference>
<dbReference type="OrthoDB" id="9768177at2"/>
<dbReference type="Gene3D" id="2.40.170.20">
    <property type="entry name" value="TonB-dependent receptor, beta-barrel domain"/>
    <property type="match status" value="1"/>
</dbReference>
<evidence type="ECO:0000259" key="10">
    <source>
        <dbReference type="Pfam" id="PF00593"/>
    </source>
</evidence>
<dbReference type="EMBL" id="FOXQ01000002">
    <property type="protein sequence ID" value="SFP81744.1"/>
    <property type="molecule type" value="Genomic_DNA"/>
</dbReference>
<dbReference type="Pfam" id="PF13715">
    <property type="entry name" value="CarbopepD_reg_2"/>
    <property type="match status" value="1"/>
</dbReference>
<gene>
    <name evidence="12" type="ORF">SAMN05444277_102102</name>
</gene>
<dbReference type="SUPFAM" id="SSF49464">
    <property type="entry name" value="Carboxypeptidase regulatory domain-like"/>
    <property type="match status" value="1"/>
</dbReference>
<dbReference type="InterPro" id="IPR012910">
    <property type="entry name" value="Plug_dom"/>
</dbReference>
<dbReference type="Gene3D" id="2.60.40.1120">
    <property type="entry name" value="Carboxypeptidase-like, regulatory domain"/>
    <property type="match status" value="1"/>
</dbReference>
<accession>A0A1I5TFB9</accession>
<dbReference type="SUPFAM" id="SSF56935">
    <property type="entry name" value="Porins"/>
    <property type="match status" value="1"/>
</dbReference>
<dbReference type="Pfam" id="PF00593">
    <property type="entry name" value="TonB_dep_Rec_b-barrel"/>
    <property type="match status" value="1"/>
</dbReference>